<feature type="transmembrane region" description="Helical" evidence="1">
    <location>
        <begin position="31"/>
        <end position="50"/>
    </location>
</feature>
<name>A0AAW1KI68_POPJA</name>
<gene>
    <name evidence="2" type="ORF">QE152_g23283</name>
</gene>
<reference evidence="2 3" key="1">
    <citation type="journal article" date="2024" name="BMC Genomics">
        <title>De novo assembly and annotation of Popillia japonica's genome with initial clues to its potential as an invasive pest.</title>
        <authorList>
            <person name="Cucini C."/>
            <person name="Boschi S."/>
            <person name="Funari R."/>
            <person name="Cardaioli E."/>
            <person name="Iannotti N."/>
            <person name="Marturano G."/>
            <person name="Paoli F."/>
            <person name="Bruttini M."/>
            <person name="Carapelli A."/>
            <person name="Frati F."/>
            <person name="Nardi F."/>
        </authorList>
    </citation>
    <scope>NUCLEOTIDE SEQUENCE [LARGE SCALE GENOMIC DNA]</scope>
    <source>
        <strain evidence="2">DMR45628</strain>
    </source>
</reference>
<keyword evidence="3" id="KW-1185">Reference proteome</keyword>
<sequence>MNSLFSHQLKFNRNIWLMRLFVISPLEKNSTLTRIQGAFILLVILAIFGYELSGRLNTTLTAQLNTCFRAIAIGTLNKIIVVVCNVIVTLPPLFFSEEITKDVLEEVDNIDTMLSKYRKIKNGVKSYNLYLVILHLVFIIFLINNVNYWFENSNHYSKYYFWYQFYRYRLGMLALYVFSLIQSLHQKISDINTILTEELEQTFRKDLDSKLFKHLESVVQDMSDTFAKFTNLILLLGVTRNGFILKNGT</sequence>
<keyword evidence="1" id="KW-0812">Transmembrane</keyword>
<evidence type="ECO:0000313" key="2">
    <source>
        <dbReference type="EMBL" id="KAK9718207.1"/>
    </source>
</evidence>
<proteinExistence type="predicted"/>
<evidence type="ECO:0000313" key="3">
    <source>
        <dbReference type="Proteomes" id="UP001458880"/>
    </source>
</evidence>
<dbReference type="AlphaFoldDB" id="A0AAW1KI68"/>
<feature type="transmembrane region" description="Helical" evidence="1">
    <location>
        <begin position="127"/>
        <end position="146"/>
    </location>
</feature>
<feature type="transmembrane region" description="Helical" evidence="1">
    <location>
        <begin position="166"/>
        <end position="184"/>
    </location>
</feature>
<organism evidence="2 3">
    <name type="scientific">Popillia japonica</name>
    <name type="common">Japanese beetle</name>
    <dbReference type="NCBI Taxonomy" id="7064"/>
    <lineage>
        <taxon>Eukaryota</taxon>
        <taxon>Metazoa</taxon>
        <taxon>Ecdysozoa</taxon>
        <taxon>Arthropoda</taxon>
        <taxon>Hexapoda</taxon>
        <taxon>Insecta</taxon>
        <taxon>Pterygota</taxon>
        <taxon>Neoptera</taxon>
        <taxon>Endopterygota</taxon>
        <taxon>Coleoptera</taxon>
        <taxon>Polyphaga</taxon>
        <taxon>Scarabaeiformia</taxon>
        <taxon>Scarabaeidae</taxon>
        <taxon>Rutelinae</taxon>
        <taxon>Popillia</taxon>
    </lineage>
</organism>
<comment type="caution">
    <text evidence="2">The sequence shown here is derived from an EMBL/GenBank/DDBJ whole genome shotgun (WGS) entry which is preliminary data.</text>
</comment>
<evidence type="ECO:0008006" key="4">
    <source>
        <dbReference type="Google" id="ProtNLM"/>
    </source>
</evidence>
<keyword evidence="1" id="KW-0472">Membrane</keyword>
<protein>
    <recommendedName>
        <fullName evidence="4">Gustatory receptor</fullName>
    </recommendedName>
</protein>
<evidence type="ECO:0000256" key="1">
    <source>
        <dbReference type="SAM" id="Phobius"/>
    </source>
</evidence>
<keyword evidence="1" id="KW-1133">Transmembrane helix</keyword>
<dbReference type="Proteomes" id="UP001458880">
    <property type="component" value="Unassembled WGS sequence"/>
</dbReference>
<accession>A0AAW1KI68</accession>
<dbReference type="EMBL" id="JASPKY010000230">
    <property type="protein sequence ID" value="KAK9718207.1"/>
    <property type="molecule type" value="Genomic_DNA"/>
</dbReference>